<dbReference type="Gene3D" id="2.60.40.1080">
    <property type="match status" value="2"/>
</dbReference>
<evidence type="ECO:0000256" key="1">
    <source>
        <dbReference type="ARBA" id="ARBA00022729"/>
    </source>
</evidence>
<proteinExistence type="predicted"/>
<keyword evidence="4" id="KW-1185">Reference proteome</keyword>
<organism evidence="3 4">
    <name type="scientific">Paraglaciecola hydrolytica</name>
    <dbReference type="NCBI Taxonomy" id="1799789"/>
    <lineage>
        <taxon>Bacteria</taxon>
        <taxon>Pseudomonadati</taxon>
        <taxon>Pseudomonadota</taxon>
        <taxon>Gammaproteobacteria</taxon>
        <taxon>Alteromonadales</taxon>
        <taxon>Alteromonadaceae</taxon>
        <taxon>Paraglaciecola</taxon>
    </lineage>
</organism>
<dbReference type="Gene3D" id="2.130.10.130">
    <property type="entry name" value="Integrin alpha, N-terminal"/>
    <property type="match status" value="1"/>
</dbReference>
<dbReference type="EMBL" id="LSNE01000005">
    <property type="protein sequence ID" value="KXI28845.1"/>
    <property type="molecule type" value="Genomic_DNA"/>
</dbReference>
<feature type="domain" description="BIG2" evidence="2">
    <location>
        <begin position="468"/>
        <end position="546"/>
    </location>
</feature>
<name>A0A136A0S9_9ALTE</name>
<dbReference type="Proteomes" id="UP000070299">
    <property type="component" value="Unassembled WGS sequence"/>
</dbReference>
<gene>
    <name evidence="3" type="ORF">AX660_11655</name>
</gene>
<comment type="caution">
    <text evidence="3">The sequence shown here is derived from an EMBL/GenBank/DDBJ whole genome shotgun (WGS) entry which is preliminary data.</text>
</comment>
<evidence type="ECO:0000313" key="3">
    <source>
        <dbReference type="EMBL" id="KXI28845.1"/>
    </source>
</evidence>
<dbReference type="RefSeq" id="WP_068375649.1">
    <property type="nucleotide sequence ID" value="NZ_LSNE01000005.1"/>
</dbReference>
<dbReference type="InterPro" id="IPR003343">
    <property type="entry name" value="Big_2"/>
</dbReference>
<reference evidence="4" key="1">
    <citation type="submission" date="2016-02" db="EMBL/GenBank/DDBJ databases">
        <authorList>
            <person name="Schultz-Johansen M."/>
            <person name="Glaring M.A."/>
            <person name="Bech P.K."/>
            <person name="Stougaard P."/>
        </authorList>
    </citation>
    <scope>NUCLEOTIDE SEQUENCE [LARGE SCALE GENOMIC DNA]</scope>
    <source>
        <strain evidence="4">S66</strain>
    </source>
</reference>
<dbReference type="InterPro" id="IPR028994">
    <property type="entry name" value="Integrin_alpha_N"/>
</dbReference>
<feature type="non-terminal residue" evidence="3">
    <location>
        <position position="1"/>
    </location>
</feature>
<dbReference type="SMART" id="SM00635">
    <property type="entry name" value="BID_2"/>
    <property type="match status" value="2"/>
</dbReference>
<feature type="domain" description="BIG2" evidence="2">
    <location>
        <begin position="556"/>
        <end position="633"/>
    </location>
</feature>
<dbReference type="Pfam" id="PF07593">
    <property type="entry name" value="UnbV_ASPIC"/>
    <property type="match status" value="1"/>
</dbReference>
<dbReference type="Pfam" id="PF02368">
    <property type="entry name" value="Big_2"/>
    <property type="match status" value="2"/>
</dbReference>
<dbReference type="InterPro" id="IPR011519">
    <property type="entry name" value="UnbV_ASPIC"/>
</dbReference>
<protein>
    <recommendedName>
        <fullName evidence="2">BIG2 domain-containing protein</fullName>
    </recommendedName>
</protein>
<dbReference type="PANTHER" id="PTHR16026:SF0">
    <property type="entry name" value="CARTILAGE ACIDIC PROTEIN 1"/>
    <property type="match status" value="1"/>
</dbReference>
<dbReference type="SUPFAM" id="SSF49373">
    <property type="entry name" value="Invasin/intimin cell-adhesion fragments"/>
    <property type="match status" value="2"/>
</dbReference>
<dbReference type="SUPFAM" id="SSF69318">
    <property type="entry name" value="Integrin alpha N-terminal domain"/>
    <property type="match status" value="1"/>
</dbReference>
<keyword evidence="1" id="KW-0732">Signal</keyword>
<dbReference type="InterPro" id="IPR013517">
    <property type="entry name" value="FG-GAP"/>
</dbReference>
<dbReference type="InterPro" id="IPR027039">
    <property type="entry name" value="Crtac1"/>
</dbReference>
<dbReference type="Pfam" id="PF13517">
    <property type="entry name" value="FG-GAP_3"/>
    <property type="match status" value="2"/>
</dbReference>
<dbReference type="STRING" id="1799789.AX660_11655"/>
<dbReference type="PANTHER" id="PTHR16026">
    <property type="entry name" value="CARTILAGE ACIDIC PROTEIN 1"/>
    <property type="match status" value="1"/>
</dbReference>
<sequence length="766" mass="84295">KEKPQHFFYENMGDGTFNFKSVAGIQDAHPSRALITDINNDHIDDVILYGPLSVWLGNGDFTFTEVTSQFPKAVTELNNIMAIADIDMDNDGDLDLYLARGKEFEFGLGETPSMDFDPIAKTFSIKPRGFKGVDEFEFTAEGDIHFYNYYFLAQGEFRGKDYPLFLGSNKDATVLANNQELTISPAQAQGWPDDISQNGMYFGHIGKGKWKAALVRNGNIFWGFKFSLNGVNSVTPKFTPQNRNEADVLLRNDDGKFTDVSQQWNIPSGGNALGVTVGDFNNDSHQDLFVYRWGFIQGRSSDYMLLNNGKGQFETVTMHGANDVGGPGNGDMGQAFDFDLDGDIDLLNGSEGGQWYLYANQLFNQPTNQPSEQKNQQGNYALVKVGYGPKTHIDAISAQVILKTAKHTYRKRVGSAGEIFSQSLLNIVHFGLGEQEKIDSIEVRWRNGETIIIKDKTVNALFDTDKVDPVSLKLEPAMLKLRRGSSVQLDAAILPANADKKLIWSSSNDAVLKVDQQGVVTALGEAKDTAFITATSEANGLPASTKVSIENWYPIQLETVKIAAPATELFSGQSLDLSVTEMPQQADDVSLVWSSSEPNIATVDAKGRVTALTSGEVIIRAQSQVYPAIADEVKLNIKAFIKPYIKITNADELANGALVVGQNITLNVEYHAGTGHKVIASDEGGIRFWFRHFKYEWIPEKDTVLVDASALKTESGSSSMTFLLEGLTPTAELPEGQFYYLRASFTSSDGNNYDSAIYPINIVAKK</sequence>
<evidence type="ECO:0000313" key="4">
    <source>
        <dbReference type="Proteomes" id="UP000070299"/>
    </source>
</evidence>
<evidence type="ECO:0000259" key="2">
    <source>
        <dbReference type="SMART" id="SM00635"/>
    </source>
</evidence>
<dbReference type="OrthoDB" id="100785at2"/>
<dbReference type="InterPro" id="IPR008964">
    <property type="entry name" value="Invasin/intimin_cell_adhesion"/>
</dbReference>
<dbReference type="AlphaFoldDB" id="A0A136A0S9"/>
<accession>A0A136A0S9</accession>